<feature type="compositionally biased region" description="Basic and acidic residues" evidence="1">
    <location>
        <begin position="116"/>
        <end position="136"/>
    </location>
</feature>
<feature type="compositionally biased region" description="Polar residues" evidence="1">
    <location>
        <begin position="848"/>
        <end position="859"/>
    </location>
</feature>
<feature type="compositionally biased region" description="Basic and acidic residues" evidence="1">
    <location>
        <begin position="521"/>
        <end position="530"/>
    </location>
</feature>
<sequence length="964" mass="104808">MLRTHSSKSRPDIKQRKSTSPARPGGVHLEHIDIQDARRDAHTAATEAFVRSQQRNNVADAPLFPDPAPKRANSTRDGLRRQQSVRFVADRDEGSDIERTGSHRSNRRGGVGALRSGKERGEVRDKENMKPPHEGDMAPSDEPVVPSATPKIGLRRSKSMISAACELGPARPERTSSVKRSGQARVQVRSDSPPASSARRSSETNDTSTLSLRAPKSMSFLQPSRREDSQNDSVISMDSSHKETANHAEAQSVYSQRTTISGRLRAAPSMLFRSGSIRSIGSGRRSMRMSMRDGLDENIQAAIRGAEIGSRRSRNSSLTGKARKASQTLKSRIKTLFGRRSKDHGKAFGVEAFEKAIEADQQEDAASNAAGSVRTSLSLGVRSMQEEGTLSQVSSRVPTVQTVIQEQLIRSRKGSLASLQSECRMTASDDISRATSWGSSGHSTVASQQQAWSDWQQQRLSVITEKTAGVASMSSPEDRHTLSAEPAEDRRVYSALAKRLAERQKLAEAGSRASDDASGIHNDRDDRAERPANSIYLAADDPEGGTIRCVAASTETVEHCQTKAPAVSKLDSSAKVANRWTASISSLESAVSETKPKRHEARCSTPDLPSLGMPRSNRSSAFFGSPTCYLFRTTSPYRRALKESNKAALAAAAAAHAVQPSPLARSVESLKLPSSIMAGQPWTVDENAEYSESVYSGDENDYRSSISGSDTAKEAVNVDDESRKVTKITPHLSRRNMTASSESVDWKTWLAANVSKLEMQPSPIHGNGPVASNSGQPAHQGHRREATQIYDDADDEHADANEDDNIFVTEHDNSMHAEQTTKADEKQMTPLGEVQHNATRAPSYDGKATSSTLAENQAPRTPIPVKSGLARARSLYRTRTSADGSPCRPQAPASVKLIRRRTAAVDAASPEKLDLDDMAQHMAVKSEIGREKTTITASRRMVDLFLSSRRRRMASSKDAGDAFV</sequence>
<feature type="region of interest" description="Disordered" evidence="1">
    <location>
        <begin position="765"/>
        <end position="785"/>
    </location>
</feature>
<feature type="region of interest" description="Disordered" evidence="1">
    <location>
        <begin position="50"/>
        <end position="256"/>
    </location>
</feature>
<keyword evidence="2" id="KW-1185">Reference proteome</keyword>
<feature type="compositionally biased region" description="Basic and acidic residues" evidence="1">
    <location>
        <begin position="476"/>
        <end position="488"/>
    </location>
</feature>
<feature type="compositionally biased region" description="Basic and acidic residues" evidence="1">
    <location>
        <begin position="88"/>
        <end position="101"/>
    </location>
</feature>
<gene>
    <name evidence="3" type="ORF">PgNI_00323</name>
</gene>
<dbReference type="GeneID" id="41955319"/>
<evidence type="ECO:0000313" key="3">
    <source>
        <dbReference type="RefSeq" id="XP_030985885.1"/>
    </source>
</evidence>
<feature type="region of interest" description="Disordered" evidence="1">
    <location>
        <begin position="697"/>
        <end position="722"/>
    </location>
</feature>
<accession>A0A6P8BF97</accession>
<evidence type="ECO:0000256" key="1">
    <source>
        <dbReference type="SAM" id="MobiDB-lite"/>
    </source>
</evidence>
<proteinExistence type="predicted"/>
<reference evidence="3" key="3">
    <citation type="submission" date="2025-08" db="UniProtKB">
        <authorList>
            <consortium name="RefSeq"/>
        </authorList>
    </citation>
    <scope>IDENTIFICATION</scope>
    <source>
        <strain evidence="3">NI907</strain>
    </source>
</reference>
<feature type="region of interest" description="Disordered" evidence="1">
    <location>
        <begin position="506"/>
        <end position="532"/>
    </location>
</feature>
<feature type="region of interest" description="Disordered" evidence="1">
    <location>
        <begin position="835"/>
        <end position="870"/>
    </location>
</feature>
<feature type="compositionally biased region" description="Low complexity" evidence="1">
    <location>
        <begin position="189"/>
        <end position="199"/>
    </location>
</feature>
<protein>
    <submittedName>
        <fullName evidence="3">Uncharacterized protein</fullName>
    </submittedName>
</protein>
<feature type="region of interest" description="Disordered" evidence="1">
    <location>
        <begin position="468"/>
        <end position="488"/>
    </location>
</feature>
<reference evidence="3" key="2">
    <citation type="submission" date="2019-10" db="EMBL/GenBank/DDBJ databases">
        <authorList>
            <consortium name="NCBI Genome Project"/>
        </authorList>
    </citation>
    <scope>NUCLEOTIDE SEQUENCE</scope>
    <source>
        <strain evidence="3">NI907</strain>
    </source>
</reference>
<feature type="region of interest" description="Disordered" evidence="1">
    <location>
        <begin position="1"/>
        <end position="27"/>
    </location>
</feature>
<reference evidence="3" key="1">
    <citation type="journal article" date="2019" name="Mol. Biol. Evol.">
        <title>Blast fungal genomes show frequent chromosomal changes, gene gains and losses, and effector gene turnover.</title>
        <authorList>
            <person name="Gomez Luciano L.B."/>
            <person name="Jason Tsai I."/>
            <person name="Chuma I."/>
            <person name="Tosa Y."/>
            <person name="Chen Y.H."/>
            <person name="Li J.Y."/>
            <person name="Li M.Y."/>
            <person name="Jade Lu M.Y."/>
            <person name="Nakayashiki H."/>
            <person name="Li W.H."/>
        </authorList>
    </citation>
    <scope>NUCLEOTIDE SEQUENCE</scope>
    <source>
        <strain evidence="3">NI907</strain>
    </source>
</reference>
<dbReference type="Proteomes" id="UP000515153">
    <property type="component" value="Unplaced"/>
</dbReference>
<organism evidence="2 3">
    <name type="scientific">Pyricularia grisea</name>
    <name type="common">Crabgrass-specific blast fungus</name>
    <name type="synonym">Magnaporthe grisea</name>
    <dbReference type="NCBI Taxonomy" id="148305"/>
    <lineage>
        <taxon>Eukaryota</taxon>
        <taxon>Fungi</taxon>
        <taxon>Dikarya</taxon>
        <taxon>Ascomycota</taxon>
        <taxon>Pezizomycotina</taxon>
        <taxon>Sordariomycetes</taxon>
        <taxon>Sordariomycetidae</taxon>
        <taxon>Magnaporthales</taxon>
        <taxon>Pyriculariaceae</taxon>
        <taxon>Pyricularia</taxon>
    </lineage>
</organism>
<dbReference type="RefSeq" id="XP_030985885.1">
    <property type="nucleotide sequence ID" value="XM_031120405.1"/>
</dbReference>
<evidence type="ECO:0000313" key="2">
    <source>
        <dbReference type="Proteomes" id="UP000515153"/>
    </source>
</evidence>
<feature type="region of interest" description="Disordered" evidence="1">
    <location>
        <begin position="592"/>
        <end position="611"/>
    </location>
</feature>
<name>A0A6P8BF97_PYRGI</name>
<dbReference type="KEGG" id="pgri:PgNI_00323"/>
<dbReference type="AlphaFoldDB" id="A0A6P8BF97"/>